<keyword evidence="3" id="KW-1185">Reference proteome</keyword>
<name>A0AAD7EU25_9AGAR</name>
<feature type="region of interest" description="Disordered" evidence="1">
    <location>
        <begin position="189"/>
        <end position="215"/>
    </location>
</feature>
<organism evidence="2 3">
    <name type="scientific">Mycena albidolilacea</name>
    <dbReference type="NCBI Taxonomy" id="1033008"/>
    <lineage>
        <taxon>Eukaryota</taxon>
        <taxon>Fungi</taxon>
        <taxon>Dikarya</taxon>
        <taxon>Basidiomycota</taxon>
        <taxon>Agaricomycotina</taxon>
        <taxon>Agaricomycetes</taxon>
        <taxon>Agaricomycetidae</taxon>
        <taxon>Agaricales</taxon>
        <taxon>Marasmiineae</taxon>
        <taxon>Mycenaceae</taxon>
        <taxon>Mycena</taxon>
    </lineage>
</organism>
<accession>A0AAD7EU25</accession>
<evidence type="ECO:0000313" key="3">
    <source>
        <dbReference type="Proteomes" id="UP001218218"/>
    </source>
</evidence>
<dbReference type="Proteomes" id="UP001218218">
    <property type="component" value="Unassembled WGS sequence"/>
</dbReference>
<feature type="compositionally biased region" description="Low complexity" evidence="1">
    <location>
        <begin position="195"/>
        <end position="204"/>
    </location>
</feature>
<feature type="region of interest" description="Disordered" evidence="1">
    <location>
        <begin position="113"/>
        <end position="136"/>
    </location>
</feature>
<dbReference type="EMBL" id="JARIHO010000012">
    <property type="protein sequence ID" value="KAJ7352077.1"/>
    <property type="molecule type" value="Genomic_DNA"/>
</dbReference>
<feature type="region of interest" description="Disordered" evidence="1">
    <location>
        <begin position="75"/>
        <end position="99"/>
    </location>
</feature>
<evidence type="ECO:0000256" key="1">
    <source>
        <dbReference type="SAM" id="MobiDB-lite"/>
    </source>
</evidence>
<dbReference type="AlphaFoldDB" id="A0AAD7EU25"/>
<gene>
    <name evidence="2" type="ORF">DFH08DRAFT_956887</name>
</gene>
<reference evidence="2" key="1">
    <citation type="submission" date="2023-03" db="EMBL/GenBank/DDBJ databases">
        <title>Massive genome expansion in bonnet fungi (Mycena s.s.) driven by repeated elements and novel gene families across ecological guilds.</title>
        <authorList>
            <consortium name="Lawrence Berkeley National Laboratory"/>
            <person name="Harder C.B."/>
            <person name="Miyauchi S."/>
            <person name="Viragh M."/>
            <person name="Kuo A."/>
            <person name="Thoen E."/>
            <person name="Andreopoulos B."/>
            <person name="Lu D."/>
            <person name="Skrede I."/>
            <person name="Drula E."/>
            <person name="Henrissat B."/>
            <person name="Morin E."/>
            <person name="Kohler A."/>
            <person name="Barry K."/>
            <person name="LaButti K."/>
            <person name="Morin E."/>
            <person name="Salamov A."/>
            <person name="Lipzen A."/>
            <person name="Mereny Z."/>
            <person name="Hegedus B."/>
            <person name="Baldrian P."/>
            <person name="Stursova M."/>
            <person name="Weitz H."/>
            <person name="Taylor A."/>
            <person name="Grigoriev I.V."/>
            <person name="Nagy L.G."/>
            <person name="Martin F."/>
            <person name="Kauserud H."/>
        </authorList>
    </citation>
    <scope>NUCLEOTIDE SEQUENCE</scope>
    <source>
        <strain evidence="2">CBHHK002</strain>
    </source>
</reference>
<sequence length="215" mass="22989">MRWGRVWVWRSRWWDEAALKRVWCAPQPGPSVASTTTSLGLSYGYGSSLLHATSIHSSDYRREVCDAAEAEFRARNTCSESPSPPPRPGGPNGHPDLETENFAEDYDTVSVSQTLSLPGSRSSTSSGSGSGDVPVQPAFELDLDTDAAAEYDGRADAPTPRSYAESRAERFVSPSQMIPLFVVPSPCPREPAPAPASAAPAAPRTGGVVGRTLRL</sequence>
<protein>
    <submittedName>
        <fullName evidence="2">Uncharacterized protein</fullName>
    </submittedName>
</protein>
<comment type="caution">
    <text evidence="2">The sequence shown here is derived from an EMBL/GenBank/DDBJ whole genome shotgun (WGS) entry which is preliminary data.</text>
</comment>
<evidence type="ECO:0000313" key="2">
    <source>
        <dbReference type="EMBL" id="KAJ7352077.1"/>
    </source>
</evidence>
<proteinExistence type="predicted"/>